<accession>A0ABU9W209</accession>
<proteinExistence type="predicted"/>
<evidence type="ECO:0000313" key="3">
    <source>
        <dbReference type="Proteomes" id="UP001425155"/>
    </source>
</evidence>
<organism evidence="2 3">
    <name type="scientific">Leifsonia stereocauli</name>
    <dbReference type="NCBI Taxonomy" id="3134136"/>
    <lineage>
        <taxon>Bacteria</taxon>
        <taxon>Bacillati</taxon>
        <taxon>Actinomycetota</taxon>
        <taxon>Actinomycetes</taxon>
        <taxon>Micrococcales</taxon>
        <taxon>Microbacteriaceae</taxon>
        <taxon>Leifsonia</taxon>
    </lineage>
</organism>
<dbReference type="Proteomes" id="UP001425155">
    <property type="component" value="Unassembled WGS sequence"/>
</dbReference>
<evidence type="ECO:0000259" key="1">
    <source>
        <dbReference type="Pfam" id="PF25355"/>
    </source>
</evidence>
<comment type="caution">
    <text evidence="2">The sequence shown here is derived from an EMBL/GenBank/DDBJ whole genome shotgun (WGS) entry which is preliminary data.</text>
</comment>
<dbReference type="EMBL" id="JBCLVG010000001">
    <property type="protein sequence ID" value="MEN1945878.1"/>
    <property type="molecule type" value="Genomic_DNA"/>
</dbReference>
<sequence>MGTFIYNGTLTVDFEDRLLAHLQFVITNKLRRDESFSFSWTTADDSGGGRTSVWLDRRIPIVFDFSTSALPALNREWAESLMRTAHRDGRLQIVPETNERVAVSEKRGAIPANRT</sequence>
<protein>
    <submittedName>
        <fullName evidence="2">ATP-dependent DNA ligase</fullName>
    </submittedName>
</protein>
<dbReference type="InterPro" id="IPR057204">
    <property type="entry name" value="DUF7882"/>
</dbReference>
<feature type="domain" description="DUF7882" evidence="1">
    <location>
        <begin position="1"/>
        <end position="96"/>
    </location>
</feature>
<keyword evidence="2" id="KW-0436">Ligase</keyword>
<reference evidence="2 3" key="1">
    <citation type="submission" date="2024-03" db="EMBL/GenBank/DDBJ databases">
        <title>YIM 134122 draft genome.</title>
        <authorList>
            <person name="Zuo S."/>
            <person name="Xiong L."/>
        </authorList>
    </citation>
    <scope>NUCLEOTIDE SEQUENCE [LARGE SCALE GENOMIC DNA]</scope>
    <source>
        <strain evidence="2 3">YIM 134122</strain>
    </source>
</reference>
<gene>
    <name evidence="2" type="ORF">WJX64_04915</name>
</gene>
<evidence type="ECO:0000313" key="2">
    <source>
        <dbReference type="EMBL" id="MEN1945878.1"/>
    </source>
</evidence>
<dbReference type="RefSeq" id="WP_342112376.1">
    <property type="nucleotide sequence ID" value="NZ_JBCAUN010000001.1"/>
</dbReference>
<dbReference type="Pfam" id="PF25355">
    <property type="entry name" value="DUF7882"/>
    <property type="match status" value="1"/>
</dbReference>
<name>A0ABU9W209_9MICO</name>
<dbReference type="GO" id="GO:0016874">
    <property type="term" value="F:ligase activity"/>
    <property type="evidence" value="ECO:0007669"/>
    <property type="project" value="UniProtKB-KW"/>
</dbReference>
<keyword evidence="3" id="KW-1185">Reference proteome</keyword>